<evidence type="ECO:0000313" key="5">
    <source>
        <dbReference type="EMBL" id="EME39383.1"/>
    </source>
</evidence>
<dbReference type="Pfam" id="PF13649">
    <property type="entry name" value="Methyltransf_25"/>
    <property type="match status" value="1"/>
</dbReference>
<feature type="domain" description="Methyltransferase" evidence="4">
    <location>
        <begin position="44"/>
        <end position="138"/>
    </location>
</feature>
<dbReference type="PANTHER" id="PTHR43464">
    <property type="entry name" value="METHYLTRANSFERASE"/>
    <property type="match status" value="1"/>
</dbReference>
<dbReference type="STRING" id="675120.M2WK99"/>
<keyword evidence="6" id="KW-1185">Reference proteome</keyword>
<dbReference type="GO" id="GO:0008168">
    <property type="term" value="F:methyltransferase activity"/>
    <property type="evidence" value="ECO:0007669"/>
    <property type="project" value="UniProtKB-KW"/>
</dbReference>
<dbReference type="InterPro" id="IPR029063">
    <property type="entry name" value="SAM-dependent_MTases_sf"/>
</dbReference>
<dbReference type="HOGENOM" id="CLU_060397_0_1_1"/>
<organism evidence="5 6">
    <name type="scientific">Dothistroma septosporum (strain NZE10 / CBS 128990)</name>
    <name type="common">Red band needle blight fungus</name>
    <name type="synonym">Mycosphaerella pini</name>
    <dbReference type="NCBI Taxonomy" id="675120"/>
    <lineage>
        <taxon>Eukaryota</taxon>
        <taxon>Fungi</taxon>
        <taxon>Dikarya</taxon>
        <taxon>Ascomycota</taxon>
        <taxon>Pezizomycotina</taxon>
        <taxon>Dothideomycetes</taxon>
        <taxon>Dothideomycetidae</taxon>
        <taxon>Mycosphaerellales</taxon>
        <taxon>Mycosphaerellaceae</taxon>
        <taxon>Dothistroma</taxon>
    </lineage>
</organism>
<evidence type="ECO:0000256" key="3">
    <source>
        <dbReference type="ARBA" id="ARBA00022691"/>
    </source>
</evidence>
<reference evidence="5 6" key="2">
    <citation type="journal article" date="2012" name="PLoS Pathog.">
        <title>Diverse lifestyles and strategies of plant pathogenesis encoded in the genomes of eighteen Dothideomycetes fungi.</title>
        <authorList>
            <person name="Ohm R.A."/>
            <person name="Feau N."/>
            <person name="Henrissat B."/>
            <person name="Schoch C.L."/>
            <person name="Horwitz B.A."/>
            <person name="Barry K.W."/>
            <person name="Condon B.J."/>
            <person name="Copeland A.C."/>
            <person name="Dhillon B."/>
            <person name="Glaser F."/>
            <person name="Hesse C.N."/>
            <person name="Kosti I."/>
            <person name="LaButti K."/>
            <person name="Lindquist E.A."/>
            <person name="Lucas S."/>
            <person name="Salamov A.A."/>
            <person name="Bradshaw R.E."/>
            <person name="Ciuffetti L."/>
            <person name="Hamelin R.C."/>
            <person name="Kema G.H.J."/>
            <person name="Lawrence C."/>
            <person name="Scott J.A."/>
            <person name="Spatafora J.W."/>
            <person name="Turgeon B.G."/>
            <person name="de Wit P.J.G.M."/>
            <person name="Zhong S."/>
            <person name="Goodwin S.B."/>
            <person name="Grigoriev I.V."/>
        </authorList>
    </citation>
    <scope>NUCLEOTIDE SEQUENCE [LARGE SCALE GENOMIC DNA]</scope>
    <source>
        <strain evidence="6">NZE10 / CBS 128990</strain>
    </source>
</reference>
<gene>
    <name evidence="5" type="ORF">DOTSEDRAFT_47917</name>
</gene>
<dbReference type="eggNOG" id="ENOG502SPNS">
    <property type="taxonomic scope" value="Eukaryota"/>
</dbReference>
<dbReference type="OMA" id="TGKPACS"/>
<reference evidence="6" key="1">
    <citation type="journal article" date="2012" name="PLoS Genet.">
        <title>The genomes of the fungal plant pathogens Cladosporium fulvum and Dothistroma septosporum reveal adaptation to different hosts and lifestyles but also signatures of common ancestry.</title>
        <authorList>
            <person name="de Wit P.J.G.M."/>
            <person name="van der Burgt A."/>
            <person name="Oekmen B."/>
            <person name="Stergiopoulos I."/>
            <person name="Abd-Elsalam K.A."/>
            <person name="Aerts A.L."/>
            <person name="Bahkali A.H."/>
            <person name="Beenen H.G."/>
            <person name="Chettri P."/>
            <person name="Cox M.P."/>
            <person name="Datema E."/>
            <person name="de Vries R.P."/>
            <person name="Dhillon B."/>
            <person name="Ganley A.R."/>
            <person name="Griffiths S.A."/>
            <person name="Guo Y."/>
            <person name="Hamelin R.C."/>
            <person name="Henrissat B."/>
            <person name="Kabir M.S."/>
            <person name="Jashni M.K."/>
            <person name="Kema G."/>
            <person name="Klaubauf S."/>
            <person name="Lapidus A."/>
            <person name="Levasseur A."/>
            <person name="Lindquist E."/>
            <person name="Mehrabi R."/>
            <person name="Ohm R.A."/>
            <person name="Owen T.J."/>
            <person name="Salamov A."/>
            <person name="Schwelm A."/>
            <person name="Schijlen E."/>
            <person name="Sun H."/>
            <person name="van den Burg H.A."/>
            <person name="van Ham R.C.H.J."/>
            <person name="Zhang S."/>
            <person name="Goodwin S.B."/>
            <person name="Grigoriev I.V."/>
            <person name="Collemare J."/>
            <person name="Bradshaw R.E."/>
        </authorList>
    </citation>
    <scope>NUCLEOTIDE SEQUENCE [LARGE SCALE GENOMIC DNA]</scope>
    <source>
        <strain evidence="6">NZE10 / CBS 128990</strain>
    </source>
</reference>
<evidence type="ECO:0000256" key="1">
    <source>
        <dbReference type="ARBA" id="ARBA00022603"/>
    </source>
</evidence>
<dbReference type="GO" id="GO:0032259">
    <property type="term" value="P:methylation"/>
    <property type="evidence" value="ECO:0007669"/>
    <property type="project" value="UniProtKB-KW"/>
</dbReference>
<evidence type="ECO:0000259" key="4">
    <source>
        <dbReference type="Pfam" id="PF13649"/>
    </source>
</evidence>
<evidence type="ECO:0000256" key="2">
    <source>
        <dbReference type="ARBA" id="ARBA00022679"/>
    </source>
</evidence>
<sequence>MTSESAANLFDSIGAKYEAAWSSSPGQDKSLRWLVKNLPPSARVVDIGCGTGKPACSTLVQAGFSVTGIDVSPVMLDTARSQVPEAHFEIASGLTWEPPEGDGSVDAVIVYHSLIANITQDEIRSFFGRPFRWMKGGGLFVFATVPIEGNLKMIKWLGRDLVSSGLSAEENVGCIKKAGFEVEEDWVEMFMPKAVENGLCKEGEENEEPHLFVLARKPKKTL</sequence>
<accession>M2WK99</accession>
<dbReference type="PANTHER" id="PTHR43464:SF19">
    <property type="entry name" value="UBIQUINONE BIOSYNTHESIS O-METHYLTRANSFERASE, MITOCHONDRIAL"/>
    <property type="match status" value="1"/>
</dbReference>
<dbReference type="InterPro" id="IPR041698">
    <property type="entry name" value="Methyltransf_25"/>
</dbReference>
<dbReference type="OrthoDB" id="540004at2759"/>
<evidence type="ECO:0000313" key="6">
    <source>
        <dbReference type="Proteomes" id="UP000016933"/>
    </source>
</evidence>
<dbReference type="Gene3D" id="3.40.50.150">
    <property type="entry name" value="Vaccinia Virus protein VP39"/>
    <property type="match status" value="1"/>
</dbReference>
<dbReference type="AlphaFoldDB" id="M2WK99"/>
<dbReference type="Proteomes" id="UP000016933">
    <property type="component" value="Unassembled WGS sequence"/>
</dbReference>
<dbReference type="EMBL" id="KB446545">
    <property type="protein sequence ID" value="EME39383.1"/>
    <property type="molecule type" value="Genomic_DNA"/>
</dbReference>
<protein>
    <recommendedName>
        <fullName evidence="4">Methyltransferase domain-containing protein</fullName>
    </recommendedName>
</protein>
<dbReference type="SUPFAM" id="SSF53335">
    <property type="entry name" value="S-adenosyl-L-methionine-dependent methyltransferases"/>
    <property type="match status" value="1"/>
</dbReference>
<keyword evidence="1" id="KW-0489">Methyltransferase</keyword>
<name>M2WK99_DOTSN</name>
<keyword evidence="3" id="KW-0949">S-adenosyl-L-methionine</keyword>
<proteinExistence type="predicted"/>
<keyword evidence="2" id="KW-0808">Transferase</keyword>
<dbReference type="CDD" id="cd02440">
    <property type="entry name" value="AdoMet_MTases"/>
    <property type="match status" value="1"/>
</dbReference>